<feature type="coiled-coil region" evidence="1">
    <location>
        <begin position="159"/>
        <end position="186"/>
    </location>
</feature>
<accession>A0AA36JG47</accession>
<feature type="compositionally biased region" description="Basic residues" evidence="2">
    <location>
        <begin position="375"/>
        <end position="385"/>
    </location>
</feature>
<name>A0AA36JG47_9DINO</name>
<dbReference type="Proteomes" id="UP001178507">
    <property type="component" value="Unassembled WGS sequence"/>
</dbReference>
<proteinExistence type="predicted"/>
<feature type="region of interest" description="Disordered" evidence="2">
    <location>
        <begin position="356"/>
        <end position="385"/>
    </location>
</feature>
<evidence type="ECO:0000256" key="2">
    <source>
        <dbReference type="SAM" id="MobiDB-lite"/>
    </source>
</evidence>
<protein>
    <submittedName>
        <fullName evidence="3">Uncharacterized protein</fullName>
    </submittedName>
</protein>
<evidence type="ECO:0000256" key="1">
    <source>
        <dbReference type="SAM" id="Coils"/>
    </source>
</evidence>
<evidence type="ECO:0000313" key="3">
    <source>
        <dbReference type="EMBL" id="CAJ1404383.1"/>
    </source>
</evidence>
<organism evidence="3 4">
    <name type="scientific">Effrenium voratum</name>
    <dbReference type="NCBI Taxonomy" id="2562239"/>
    <lineage>
        <taxon>Eukaryota</taxon>
        <taxon>Sar</taxon>
        <taxon>Alveolata</taxon>
        <taxon>Dinophyceae</taxon>
        <taxon>Suessiales</taxon>
        <taxon>Symbiodiniaceae</taxon>
        <taxon>Effrenium</taxon>
    </lineage>
</organism>
<comment type="caution">
    <text evidence="3">The sequence shown here is derived from an EMBL/GenBank/DDBJ whole genome shotgun (WGS) entry which is preliminary data.</text>
</comment>
<dbReference type="EMBL" id="CAUJNA010003538">
    <property type="protein sequence ID" value="CAJ1404383.1"/>
    <property type="molecule type" value="Genomic_DNA"/>
</dbReference>
<gene>
    <name evidence="3" type="ORF">EVOR1521_LOCUS26836</name>
</gene>
<reference evidence="3" key="1">
    <citation type="submission" date="2023-08" db="EMBL/GenBank/DDBJ databases">
        <authorList>
            <person name="Chen Y."/>
            <person name="Shah S."/>
            <person name="Dougan E. K."/>
            <person name="Thang M."/>
            <person name="Chan C."/>
        </authorList>
    </citation>
    <scope>NUCLEOTIDE SEQUENCE</scope>
</reference>
<sequence>MDASPPSAAQPAQPEAAEAPKPLLCQICKLEMPADAAGRHKVKTFTCRCCLSLQTTLYRNVGQTPVQGMSLEDRATFFQKCKEAPLAGRYTWQTVRSNLLSRLVSQHITEQEHAVEAERLPLSVWLARGWERPAVESCPFEDHDKLGRLYAVPIRKDVFRELHRKAEEKICELEKALREKKNQKRKSAALDSGLDQDDGPAVELDVAVESLATGRPAKEAKSGDKPEAVAKRTQKAVEAEKAKADKKNQVKVDLAAKALSIVTPFCKAVPTVLKQLPCVEKDGTAEADVSEDEAEALRRAESEASAWQKACAELLALREATRGAGVPLADLPFVLADLKVRKAAWGELLKSARRRIKEQRRNKEQAPSSPPAPKGRARRARAARK</sequence>
<dbReference type="AlphaFoldDB" id="A0AA36JG47"/>
<evidence type="ECO:0000313" key="4">
    <source>
        <dbReference type="Proteomes" id="UP001178507"/>
    </source>
</evidence>
<keyword evidence="4" id="KW-1185">Reference proteome</keyword>
<keyword evidence="1" id="KW-0175">Coiled coil</keyword>